<keyword evidence="1" id="KW-0812">Transmembrane</keyword>
<dbReference type="AlphaFoldDB" id="A0A225W4S5"/>
<organism evidence="2 3">
    <name type="scientific">Phytophthora megakarya</name>
    <dbReference type="NCBI Taxonomy" id="4795"/>
    <lineage>
        <taxon>Eukaryota</taxon>
        <taxon>Sar</taxon>
        <taxon>Stramenopiles</taxon>
        <taxon>Oomycota</taxon>
        <taxon>Peronosporomycetes</taxon>
        <taxon>Peronosporales</taxon>
        <taxon>Peronosporaceae</taxon>
        <taxon>Phytophthora</taxon>
    </lineage>
</organism>
<evidence type="ECO:0000256" key="1">
    <source>
        <dbReference type="SAM" id="Phobius"/>
    </source>
</evidence>
<feature type="transmembrane region" description="Helical" evidence="1">
    <location>
        <begin position="23"/>
        <end position="45"/>
    </location>
</feature>
<keyword evidence="3" id="KW-1185">Reference proteome</keyword>
<gene>
    <name evidence="2" type="ORF">PHMEG_00014682</name>
</gene>
<reference evidence="3" key="1">
    <citation type="submission" date="2017-03" db="EMBL/GenBank/DDBJ databases">
        <title>Phytopthora megakarya and P. palmivora, two closely related causual agents of cacao black pod achieved similar genome size and gene model numbers by different mechanisms.</title>
        <authorList>
            <person name="Ali S."/>
            <person name="Shao J."/>
            <person name="Larry D.J."/>
            <person name="Kronmiller B."/>
            <person name="Shen D."/>
            <person name="Strem M.D."/>
            <person name="Melnick R.L."/>
            <person name="Guiltinan M.J."/>
            <person name="Tyler B.M."/>
            <person name="Meinhardt L.W."/>
            <person name="Bailey B.A."/>
        </authorList>
    </citation>
    <scope>NUCLEOTIDE SEQUENCE [LARGE SCALE GENOMIC DNA]</scope>
    <source>
        <strain evidence="3">zdho120</strain>
    </source>
</reference>
<protein>
    <submittedName>
        <fullName evidence="2">Uncharacterized protein</fullName>
    </submittedName>
</protein>
<evidence type="ECO:0000313" key="3">
    <source>
        <dbReference type="Proteomes" id="UP000198211"/>
    </source>
</evidence>
<dbReference type="Proteomes" id="UP000198211">
    <property type="component" value="Unassembled WGS sequence"/>
</dbReference>
<evidence type="ECO:0000313" key="2">
    <source>
        <dbReference type="EMBL" id="OWZ12199.1"/>
    </source>
</evidence>
<keyword evidence="1" id="KW-1133">Transmembrane helix</keyword>
<comment type="caution">
    <text evidence="2">The sequence shown here is derived from an EMBL/GenBank/DDBJ whole genome shotgun (WGS) entry which is preliminary data.</text>
</comment>
<dbReference type="EMBL" id="NBNE01001912">
    <property type="protein sequence ID" value="OWZ12199.1"/>
    <property type="molecule type" value="Genomic_DNA"/>
</dbReference>
<accession>A0A225W4S5</accession>
<name>A0A225W4S5_9STRA</name>
<proteinExistence type="predicted"/>
<keyword evidence="1" id="KW-0472">Membrane</keyword>
<sequence length="67" mass="7388">MPYRCVNPRATSRALKRSKSPRLLNLILNTHLLVIIAALSGALTISHVPLFAMARNSSSMACFHSMH</sequence>